<reference evidence="4 5" key="1">
    <citation type="submission" date="2019-06" db="EMBL/GenBank/DDBJ databases">
        <title>Genomics analysis of Aphanomyces spp. identifies a new class of oomycete effector associated with host adaptation.</title>
        <authorList>
            <person name="Gaulin E."/>
        </authorList>
    </citation>
    <scope>NUCLEOTIDE SEQUENCE [LARGE SCALE GENOMIC DNA]</scope>
    <source>
        <strain evidence="4 5">E</strain>
    </source>
</reference>
<dbReference type="VEuPathDB" id="FungiDB:H257_15821"/>
<dbReference type="SUPFAM" id="SSF48403">
    <property type="entry name" value="Ankyrin repeat"/>
    <property type="match status" value="1"/>
</dbReference>
<feature type="repeat" description="ANK" evidence="3">
    <location>
        <begin position="18"/>
        <end position="50"/>
    </location>
</feature>
<dbReference type="AlphaFoldDB" id="A0A6A4Z1Y0"/>
<dbReference type="PANTHER" id="PTHR24171:SF8">
    <property type="entry name" value="BRCA1-ASSOCIATED RING DOMAIN PROTEIN 1"/>
    <property type="match status" value="1"/>
</dbReference>
<dbReference type="InterPro" id="IPR002110">
    <property type="entry name" value="Ankyrin_rpt"/>
</dbReference>
<keyword evidence="2 3" id="KW-0040">ANK repeat</keyword>
<dbReference type="SMART" id="SM00248">
    <property type="entry name" value="ANK"/>
    <property type="match status" value="1"/>
</dbReference>
<dbReference type="Gene3D" id="1.25.40.20">
    <property type="entry name" value="Ankyrin repeat-containing domain"/>
    <property type="match status" value="1"/>
</dbReference>
<evidence type="ECO:0000313" key="5">
    <source>
        <dbReference type="Proteomes" id="UP000469452"/>
    </source>
</evidence>
<sequence>MASVLLEHGVNVNAQNKVGSTALHVACKQGFPDMLRLLIDADADFGLLDASQRAPFEFASWALVVDTIVDPLRQQVAALETSEQESQRAHERLEEETCRLQLAAHAAEMDVQDVWSQQHEEWMAFREKSRLQDDRRSHLVLTKRTLKQLDDNVRAQRAISNELHAQLEESLSRYRYTIAQADAAKDLLDRQIECVAQMHRVKDEHTAEYNDKLGVVDAMVQCPNDEDVQVWGAYMACCLTAACRIRNVYSLQDNVDTSESNTMSWRLVNQNIFPALKDAIERFPLCAILQDHAINTVRQICLAQPSAIDQCMQHKFVENVQAAARRFRDNLAFVSVCVGALRAMLLPTASDPRSATQIKHMAKFSSDHHEYLIELFVRARTAEPMPTPFVVEDLCCVLFVLAKYNCRQLFLDRDCIGLDTALFLLVQSSPPSRRPTEVMARSLLGIVSLLSIPAGMFVFVLAPEQTPLPSCYTTFGLAKVTPVIETYANNPDIVLWGIRLLRNLATRDAVARDQVNRSGIEHILSSLAKHRGAPALRVSILELIYVAFTTNYTRLNQVDELSTMVLNCVTLLLLDHEDHHAVQVLALQNLVTASQHASNLEHLMASKQVIGPCVLSLLQLAAARAFPATADRDTIIVWGLRFMVTMGQYGT</sequence>
<dbReference type="VEuPathDB" id="FungiDB:H257_15820"/>
<dbReference type="Pfam" id="PF13857">
    <property type="entry name" value="Ank_5"/>
    <property type="match status" value="1"/>
</dbReference>
<proteinExistence type="predicted"/>
<gene>
    <name evidence="4" type="ORF">AaE_015640</name>
</gene>
<dbReference type="EMBL" id="VJMI01020983">
    <property type="protein sequence ID" value="KAF0702910.1"/>
    <property type="molecule type" value="Genomic_DNA"/>
</dbReference>
<dbReference type="PANTHER" id="PTHR24171">
    <property type="entry name" value="ANKYRIN REPEAT DOMAIN-CONTAINING PROTEIN 39-RELATED"/>
    <property type="match status" value="1"/>
</dbReference>
<dbReference type="PROSITE" id="PS50297">
    <property type="entry name" value="ANK_REP_REGION"/>
    <property type="match status" value="1"/>
</dbReference>
<evidence type="ECO:0000256" key="1">
    <source>
        <dbReference type="ARBA" id="ARBA00022737"/>
    </source>
</evidence>
<evidence type="ECO:0000256" key="2">
    <source>
        <dbReference type="ARBA" id="ARBA00023043"/>
    </source>
</evidence>
<dbReference type="PROSITE" id="PS50088">
    <property type="entry name" value="ANK_REPEAT"/>
    <property type="match status" value="1"/>
</dbReference>
<keyword evidence="1" id="KW-0677">Repeat</keyword>
<evidence type="ECO:0000313" key="4">
    <source>
        <dbReference type="EMBL" id="KAF0702910.1"/>
    </source>
</evidence>
<comment type="caution">
    <text evidence="4">The sequence shown here is derived from an EMBL/GenBank/DDBJ whole genome shotgun (WGS) entry which is preliminary data.</text>
</comment>
<dbReference type="SUPFAM" id="SSF48371">
    <property type="entry name" value="ARM repeat"/>
    <property type="match status" value="1"/>
</dbReference>
<dbReference type="Proteomes" id="UP000469452">
    <property type="component" value="Unassembled WGS sequence"/>
</dbReference>
<dbReference type="GO" id="GO:0085020">
    <property type="term" value="P:protein K6-linked ubiquitination"/>
    <property type="evidence" value="ECO:0007669"/>
    <property type="project" value="TreeGrafter"/>
</dbReference>
<dbReference type="InterPro" id="IPR016024">
    <property type="entry name" value="ARM-type_fold"/>
</dbReference>
<evidence type="ECO:0000256" key="3">
    <source>
        <dbReference type="PROSITE-ProRule" id="PRU00023"/>
    </source>
</evidence>
<dbReference type="InterPro" id="IPR036770">
    <property type="entry name" value="Ankyrin_rpt-contain_sf"/>
</dbReference>
<dbReference type="GO" id="GO:0004842">
    <property type="term" value="F:ubiquitin-protein transferase activity"/>
    <property type="evidence" value="ECO:0007669"/>
    <property type="project" value="TreeGrafter"/>
</dbReference>
<accession>A0A6A4Z1Y0</accession>
<organism evidence="4 5">
    <name type="scientific">Aphanomyces astaci</name>
    <name type="common">Crayfish plague agent</name>
    <dbReference type="NCBI Taxonomy" id="112090"/>
    <lineage>
        <taxon>Eukaryota</taxon>
        <taxon>Sar</taxon>
        <taxon>Stramenopiles</taxon>
        <taxon>Oomycota</taxon>
        <taxon>Saprolegniomycetes</taxon>
        <taxon>Saprolegniales</taxon>
        <taxon>Verrucalvaceae</taxon>
        <taxon>Aphanomyces</taxon>
    </lineage>
</organism>
<protein>
    <submittedName>
        <fullName evidence="4">Uncharacterized protein</fullName>
    </submittedName>
</protein>
<name>A0A6A4Z1Y0_APHAT</name>